<evidence type="ECO:0000313" key="1">
    <source>
        <dbReference type="EMBL" id="VEN41419.1"/>
    </source>
</evidence>
<gene>
    <name evidence="1" type="ORF">CALMAC_LOCUS5246</name>
</gene>
<keyword evidence="2" id="KW-1185">Reference proteome</keyword>
<proteinExistence type="predicted"/>
<accession>A0A653C2Q5</accession>
<dbReference type="AlphaFoldDB" id="A0A653C2Q5"/>
<sequence>MKTILLLLEPQRINHDYSDQNGRHSSEEPRKFKTNRITQLISKKKNRLAKLAHNKSSSYIRRTIKRKRKKRNY</sequence>
<dbReference type="OrthoDB" id="6784684at2759"/>
<dbReference type="EMBL" id="CAACVG010006748">
    <property type="protein sequence ID" value="VEN41419.1"/>
    <property type="molecule type" value="Genomic_DNA"/>
</dbReference>
<dbReference type="Proteomes" id="UP000410492">
    <property type="component" value="Unassembled WGS sequence"/>
</dbReference>
<name>A0A653C2Q5_CALMS</name>
<protein>
    <submittedName>
        <fullName evidence="1">Uncharacterized protein</fullName>
    </submittedName>
</protein>
<evidence type="ECO:0000313" key="2">
    <source>
        <dbReference type="Proteomes" id="UP000410492"/>
    </source>
</evidence>
<reference evidence="1 2" key="1">
    <citation type="submission" date="2019-01" db="EMBL/GenBank/DDBJ databases">
        <authorList>
            <person name="Sayadi A."/>
        </authorList>
    </citation>
    <scope>NUCLEOTIDE SEQUENCE [LARGE SCALE GENOMIC DNA]</scope>
</reference>
<organism evidence="1 2">
    <name type="scientific">Callosobruchus maculatus</name>
    <name type="common">Southern cowpea weevil</name>
    <name type="synonym">Pulse bruchid</name>
    <dbReference type="NCBI Taxonomy" id="64391"/>
    <lineage>
        <taxon>Eukaryota</taxon>
        <taxon>Metazoa</taxon>
        <taxon>Ecdysozoa</taxon>
        <taxon>Arthropoda</taxon>
        <taxon>Hexapoda</taxon>
        <taxon>Insecta</taxon>
        <taxon>Pterygota</taxon>
        <taxon>Neoptera</taxon>
        <taxon>Endopterygota</taxon>
        <taxon>Coleoptera</taxon>
        <taxon>Polyphaga</taxon>
        <taxon>Cucujiformia</taxon>
        <taxon>Chrysomeloidea</taxon>
        <taxon>Chrysomelidae</taxon>
        <taxon>Bruchinae</taxon>
        <taxon>Bruchini</taxon>
        <taxon>Callosobruchus</taxon>
    </lineage>
</organism>